<dbReference type="Gene3D" id="1.20.1250.20">
    <property type="entry name" value="MFS general substrate transporter like domains"/>
    <property type="match status" value="1"/>
</dbReference>
<feature type="transmembrane region" description="Helical" evidence="2">
    <location>
        <begin position="109"/>
        <end position="129"/>
    </location>
</feature>
<feature type="transmembrane region" description="Helical" evidence="2">
    <location>
        <begin position="316"/>
        <end position="333"/>
    </location>
</feature>
<comment type="caution">
    <text evidence="3">The sequence shown here is derived from an EMBL/GenBank/DDBJ whole genome shotgun (WGS) entry which is preliminary data.</text>
</comment>
<dbReference type="GO" id="GO:0015293">
    <property type="term" value="F:symporter activity"/>
    <property type="evidence" value="ECO:0007669"/>
    <property type="project" value="InterPro"/>
</dbReference>
<name>A0AAV3U8H8_9ALTE</name>
<comment type="similarity">
    <text evidence="1">Belongs to the sodium:galactoside symporter (TC 2.A.2) family.</text>
</comment>
<evidence type="ECO:0000313" key="4">
    <source>
        <dbReference type="Proteomes" id="UP001409585"/>
    </source>
</evidence>
<feature type="transmembrane region" description="Helical" evidence="2">
    <location>
        <begin position="395"/>
        <end position="415"/>
    </location>
</feature>
<organism evidence="3 4">
    <name type="scientific">Halioxenophilus aromaticivorans</name>
    <dbReference type="NCBI Taxonomy" id="1306992"/>
    <lineage>
        <taxon>Bacteria</taxon>
        <taxon>Pseudomonadati</taxon>
        <taxon>Pseudomonadota</taxon>
        <taxon>Gammaproteobacteria</taxon>
        <taxon>Alteromonadales</taxon>
        <taxon>Alteromonadaceae</taxon>
        <taxon>Halioxenophilus</taxon>
    </lineage>
</organism>
<feature type="transmembrane region" description="Helical" evidence="2">
    <location>
        <begin position="86"/>
        <end position="103"/>
    </location>
</feature>
<dbReference type="CDD" id="cd17332">
    <property type="entry name" value="MFS_MelB_like"/>
    <property type="match status" value="1"/>
</dbReference>
<keyword evidence="4" id="KW-1185">Reference proteome</keyword>
<evidence type="ECO:0000256" key="2">
    <source>
        <dbReference type="SAM" id="Phobius"/>
    </source>
</evidence>
<feature type="transmembrane region" description="Helical" evidence="2">
    <location>
        <begin position="45"/>
        <end position="65"/>
    </location>
</feature>
<sequence>MIKRELRPINYLAYGLNDVLGAGSMAVISGWILFFYTTFCGLSTVQAASIFAIARILDAVASPLIGHISDGLGNTALGKRFGRRRVFLLFSIPLLPSFALMWVSGQEYLYYLITYVFFELVYASVIIPYETLAAEMTDDFKKRAKLAGARILTGQIAAIFAGILPAWIVSVVGGKDSASTFLIMGIIFSVTFMAMVFMVWFFTWERPAEDAHTPSQTVSNRQWTLLGTLTTLFKNLSSTLKIRAFRLHLGMYLGGYISQDVFNAAFTYFVVFAIGGSVAVASQMMGLTYCAQLVAVAVAIPLVIRLGPAPSYRIAVGFYIAGIFALLGLFWWVAEFNFYLLAGALVLAGFGRGALNYIPWNTYNYMADVDQIVTGKRREGSFAGVMTFVRKATQAAAVMFVGIVLEAGGFASGASEQSQQAITTIVATLVIGPVIVLLLGYWVSTKFRINNETHTVLMAEIERFKQGVISQPSDENKQIVEDLSGWRYEQMWGNNDLCEVEPSIETNRNRNEYKPTV</sequence>
<reference evidence="4" key="1">
    <citation type="journal article" date="2019" name="Int. J. Syst. Evol. Microbiol.">
        <title>The Global Catalogue of Microorganisms (GCM) 10K type strain sequencing project: providing services to taxonomists for standard genome sequencing and annotation.</title>
        <authorList>
            <consortium name="The Broad Institute Genomics Platform"/>
            <consortium name="The Broad Institute Genome Sequencing Center for Infectious Disease"/>
            <person name="Wu L."/>
            <person name="Ma J."/>
        </authorList>
    </citation>
    <scope>NUCLEOTIDE SEQUENCE [LARGE SCALE GENOMIC DNA]</scope>
    <source>
        <strain evidence="4">JCM 19134</strain>
    </source>
</reference>
<feature type="transmembrane region" description="Helical" evidence="2">
    <location>
        <begin position="286"/>
        <end position="304"/>
    </location>
</feature>
<feature type="transmembrane region" description="Helical" evidence="2">
    <location>
        <begin position="149"/>
        <end position="169"/>
    </location>
</feature>
<keyword evidence="2" id="KW-1133">Transmembrane helix</keyword>
<dbReference type="InterPro" id="IPR036259">
    <property type="entry name" value="MFS_trans_sf"/>
</dbReference>
<dbReference type="Proteomes" id="UP001409585">
    <property type="component" value="Unassembled WGS sequence"/>
</dbReference>
<dbReference type="AlphaFoldDB" id="A0AAV3U8H8"/>
<dbReference type="RefSeq" id="WP_345426799.1">
    <property type="nucleotide sequence ID" value="NZ_AP031496.1"/>
</dbReference>
<feature type="transmembrane region" description="Helical" evidence="2">
    <location>
        <begin position="12"/>
        <end position="39"/>
    </location>
</feature>
<accession>A0AAV3U8H8</accession>
<dbReference type="GO" id="GO:0008643">
    <property type="term" value="P:carbohydrate transport"/>
    <property type="evidence" value="ECO:0007669"/>
    <property type="project" value="InterPro"/>
</dbReference>
<keyword evidence="2" id="KW-0812">Transmembrane</keyword>
<feature type="transmembrane region" description="Helical" evidence="2">
    <location>
        <begin position="421"/>
        <end position="443"/>
    </location>
</feature>
<evidence type="ECO:0000313" key="3">
    <source>
        <dbReference type="EMBL" id="GAA4956581.1"/>
    </source>
</evidence>
<dbReference type="InterPro" id="IPR039672">
    <property type="entry name" value="MFS_2"/>
</dbReference>
<dbReference type="PANTHER" id="PTHR11328">
    <property type="entry name" value="MAJOR FACILITATOR SUPERFAMILY DOMAIN-CONTAINING PROTEIN"/>
    <property type="match status" value="1"/>
</dbReference>
<gene>
    <name evidence="3" type="ORF">GCM10025791_41110</name>
</gene>
<feature type="transmembrane region" description="Helical" evidence="2">
    <location>
        <begin position="181"/>
        <end position="202"/>
    </location>
</feature>
<proteinExistence type="inferred from homology"/>
<keyword evidence="2" id="KW-0472">Membrane</keyword>
<protein>
    <submittedName>
        <fullName evidence="3">MFS transporter</fullName>
    </submittedName>
</protein>
<evidence type="ECO:0000256" key="1">
    <source>
        <dbReference type="ARBA" id="ARBA00009617"/>
    </source>
</evidence>
<dbReference type="EMBL" id="BAABLX010000073">
    <property type="protein sequence ID" value="GAA4956581.1"/>
    <property type="molecule type" value="Genomic_DNA"/>
</dbReference>
<dbReference type="SUPFAM" id="SSF103473">
    <property type="entry name" value="MFS general substrate transporter"/>
    <property type="match status" value="1"/>
</dbReference>
<feature type="transmembrane region" description="Helical" evidence="2">
    <location>
        <begin position="339"/>
        <end position="358"/>
    </location>
</feature>
<dbReference type="Pfam" id="PF13347">
    <property type="entry name" value="MFS_2"/>
    <property type="match status" value="1"/>
</dbReference>
<dbReference type="GO" id="GO:0005886">
    <property type="term" value="C:plasma membrane"/>
    <property type="evidence" value="ECO:0007669"/>
    <property type="project" value="TreeGrafter"/>
</dbReference>
<feature type="transmembrane region" description="Helical" evidence="2">
    <location>
        <begin position="261"/>
        <end position="280"/>
    </location>
</feature>
<dbReference type="PANTHER" id="PTHR11328:SF24">
    <property type="entry name" value="MAJOR FACILITATOR SUPERFAMILY (MFS) PROFILE DOMAIN-CONTAINING PROTEIN"/>
    <property type="match status" value="1"/>
</dbReference>